<dbReference type="GeneID" id="65122909"/>
<sequence length="73" mass="8268">MAYETSTPPDGYEWAVEEVDDPLFGHLNGKTLALVLKKDGKQVERRGVFVPAKRENETEAFIRGMEESIRMAL</sequence>
<accession>A0A5Q2WIG5</accession>
<dbReference type="KEGG" id="vg:65122909"/>
<dbReference type="EMBL" id="MN444876">
    <property type="protein sequence ID" value="QGH76469.1"/>
    <property type="molecule type" value="Genomic_DNA"/>
</dbReference>
<evidence type="ECO:0000313" key="1">
    <source>
        <dbReference type="EMBL" id="QGH76469.1"/>
    </source>
</evidence>
<name>A0A5Q2WIG5_9CAUD</name>
<proteinExistence type="predicted"/>
<gene>
    <name evidence="1" type="primary">195</name>
    <name evidence="1" type="ORF">SEA_DAUBENSKI_200</name>
</gene>
<dbReference type="Proteomes" id="UP000375470">
    <property type="component" value="Segment"/>
</dbReference>
<keyword evidence="2" id="KW-1185">Reference proteome</keyword>
<dbReference type="RefSeq" id="YP_010104926.1">
    <property type="nucleotide sequence ID" value="NC_055822.1"/>
</dbReference>
<organism evidence="1 2">
    <name type="scientific">Streptomyces phage Daubenski</name>
    <dbReference type="NCBI Taxonomy" id="2653725"/>
    <lineage>
        <taxon>Viruses</taxon>
        <taxon>Duplodnaviria</taxon>
        <taxon>Heunggongvirae</taxon>
        <taxon>Uroviricota</taxon>
        <taxon>Caudoviricetes</taxon>
        <taxon>Stanwilliamsviridae</taxon>
        <taxon>Boydwoodruffvirinae</taxon>
        <taxon>Samistivirus</taxon>
        <taxon>Samistivirus daubenski</taxon>
    </lineage>
</organism>
<reference evidence="1 2" key="1">
    <citation type="submission" date="2019-09" db="EMBL/GenBank/DDBJ databases">
        <authorList>
            <person name="Cummings J.R."/>
            <person name="Eaglin Z.M."/>
            <person name="Kluemper A.J."/>
            <person name="Powell E.A."/>
            <person name="Stamm J."/>
            <person name="Thompson S.A."/>
            <person name="Tolsma S."/>
            <person name="Caruso S.M."/>
            <person name="Garlena R.A."/>
            <person name="Russell D.A."/>
            <person name="Pope W.H."/>
            <person name="Jacobs-Se D."/>
            <person name="Hatfull G.F."/>
        </authorList>
    </citation>
    <scope>NUCLEOTIDE SEQUENCE [LARGE SCALE GENOMIC DNA]</scope>
</reference>
<protein>
    <submittedName>
        <fullName evidence="1">Uncharacterized protein</fullName>
    </submittedName>
</protein>
<evidence type="ECO:0000313" key="2">
    <source>
        <dbReference type="Proteomes" id="UP000375470"/>
    </source>
</evidence>